<keyword evidence="5" id="KW-0571">Peptide transport</keyword>
<keyword evidence="8 10" id="KW-0472">Membrane</keyword>
<dbReference type="PANTHER" id="PTHR22601">
    <property type="entry name" value="ISP4 LIKE PROTEIN"/>
    <property type="match status" value="1"/>
</dbReference>
<dbReference type="Pfam" id="PF21639">
    <property type="entry name" value="ORC5_lid"/>
    <property type="match status" value="1"/>
</dbReference>
<dbReference type="Proteomes" id="UP000823399">
    <property type="component" value="Unassembled WGS sequence"/>
</dbReference>
<dbReference type="NCBIfam" id="TIGR00728">
    <property type="entry name" value="OPT_sfam"/>
    <property type="match status" value="1"/>
</dbReference>
<feature type="domain" description="ORC5 lid" evidence="12">
    <location>
        <begin position="249"/>
        <end position="290"/>
    </location>
</feature>
<comment type="caution">
    <text evidence="13">The sequence shown here is derived from an EMBL/GenBank/DDBJ whole genome shotgun (WGS) entry which is preliminary data.</text>
</comment>
<dbReference type="GO" id="GO:0015031">
    <property type="term" value="P:protein transport"/>
    <property type="evidence" value="ECO:0007669"/>
    <property type="project" value="UniProtKB-KW"/>
</dbReference>
<feature type="compositionally biased region" description="Basic residues" evidence="9">
    <location>
        <begin position="405"/>
        <end position="414"/>
    </location>
</feature>
<dbReference type="InterPro" id="IPR004813">
    <property type="entry name" value="OPT"/>
</dbReference>
<evidence type="ECO:0000313" key="13">
    <source>
        <dbReference type="EMBL" id="KAG2090369.1"/>
    </source>
</evidence>
<dbReference type="NCBIfam" id="TIGR00727">
    <property type="entry name" value="ISP4_OPT"/>
    <property type="match status" value="1"/>
</dbReference>
<dbReference type="GeneID" id="64702591"/>
<evidence type="ECO:0000256" key="3">
    <source>
        <dbReference type="ARBA" id="ARBA00022448"/>
    </source>
</evidence>
<dbReference type="EMBL" id="JABBWM010000104">
    <property type="protein sequence ID" value="KAG2090369.1"/>
    <property type="molecule type" value="Genomic_DNA"/>
</dbReference>
<feature type="transmembrane region" description="Helical" evidence="10">
    <location>
        <begin position="1231"/>
        <end position="1253"/>
    </location>
</feature>
<keyword evidence="4 10" id="KW-0812">Transmembrane</keyword>
<feature type="transmembrane region" description="Helical" evidence="10">
    <location>
        <begin position="1084"/>
        <end position="1101"/>
    </location>
</feature>
<dbReference type="Pfam" id="PF14630">
    <property type="entry name" value="ORC5_C"/>
    <property type="match status" value="1"/>
</dbReference>
<evidence type="ECO:0000256" key="4">
    <source>
        <dbReference type="ARBA" id="ARBA00022692"/>
    </source>
</evidence>
<keyword evidence="14" id="KW-1185">Reference proteome</keyword>
<evidence type="ECO:0000313" key="14">
    <source>
        <dbReference type="Proteomes" id="UP000823399"/>
    </source>
</evidence>
<evidence type="ECO:0000256" key="7">
    <source>
        <dbReference type="ARBA" id="ARBA00022989"/>
    </source>
</evidence>
<feature type="transmembrane region" description="Helical" evidence="10">
    <location>
        <begin position="1202"/>
        <end position="1219"/>
    </location>
</feature>
<feature type="transmembrane region" description="Helical" evidence="10">
    <location>
        <begin position="1000"/>
        <end position="1020"/>
    </location>
</feature>
<evidence type="ECO:0000256" key="2">
    <source>
        <dbReference type="ARBA" id="ARBA00008807"/>
    </source>
</evidence>
<feature type="domain" description="Origin recognition complex subunit 5 C-terminal" evidence="11">
    <location>
        <begin position="372"/>
        <end position="526"/>
    </location>
</feature>
<feature type="transmembrane region" description="Helical" evidence="10">
    <location>
        <begin position="914"/>
        <end position="942"/>
    </location>
</feature>
<comment type="subcellular location">
    <subcellularLocation>
        <location evidence="1">Membrane</location>
        <topology evidence="1">Multi-pass membrane protein</topology>
    </subcellularLocation>
</comment>
<dbReference type="InterPro" id="IPR047088">
    <property type="entry name" value="ORC5_C"/>
</dbReference>
<dbReference type="RefSeq" id="XP_041286179.1">
    <property type="nucleotide sequence ID" value="XM_041440332.1"/>
</dbReference>
<evidence type="ECO:0000256" key="5">
    <source>
        <dbReference type="ARBA" id="ARBA00022856"/>
    </source>
</evidence>
<evidence type="ECO:0000256" key="8">
    <source>
        <dbReference type="ARBA" id="ARBA00023136"/>
    </source>
</evidence>
<dbReference type="InterPro" id="IPR004648">
    <property type="entry name" value="Oligpept_transpt"/>
</dbReference>
<sequence length="1415" mass="158987">MDLDETDSLSQLSDQFPGYEKFTSHITSVTSTFVLPFLYITDRRNPRITASLLNQIFRNSGDCSPTHFAHINATACFTARLLYDTVLNTLARWEVAWENGCQNWPGEDGKRYNDSIDSFLHGLRNLRNKSWEGKAKGNGRTVDEEPNMVLLIERAERLKDNLPDLIVPLTRLAELSQVKITTIFLSSVRWEDIKPPLGASPDPYFIDIGPPSKQDTIDSLLFEFRSTSTTQPSAGTQDRTYHPSLLPLYEQYVEHVYNVCSLYTTDIQELQYIAAARWPGFVKPVLREQSEVNGDGDPDPDGTRNELTLPASDGRMRLLKFFTPSLTAALDVLYPRLTNAADWALANDPDMQASEEAQCQINMEGSIIVDHLPRMSKFILLAAFLASTNPAKSDVRMFGRGADKQKRRRRKSAPPKKVGAQTTVAKITQRLLGPVVFPLDRLLAILGALLEENDVENRPHEPCFELPGEHTDMELGRVHIYAAITELTSMRALHRTTAVEKLEGPPMYKCGISFGVAGALAKDLQFVSESAAFPLQLLDSNLKPLKNSADLRLGSETRDSIDDSADFYDPNLDPSHGPEFDDESPYPEVRSAVANTDDPSIHVTTLRTWVLGLAWAIIMPGVNQFFSLRYPSVPITGIVAQLLSFPIGRFCAAYIPRKKILGISLNPGPFTIKEHVLITIMASVGATSAYATDIIAVQRFFYNQKFDFGYQWFLVMSSQLIGFSTGGITRRFLVSPPSMIWPMTLVSCALFNTLHSEQYAGIGRLGGLSRGRFFVYVFTSAFLWYFIPGYLFLALSWFSWVAWIWPHNPVVSQLFGYVHGMGMSVITFDWAQIAYNGSPLAMPWWATANVIVGFVIFYWIVTPILYFQNTWYSLYMPISSRTSFDNTQNTYNVTRILTSEGTFNATAYKEYSPIFIPTAFVMSYGLSFASITATIVHCFIHFRKQIWYQARRSLREQADIHARLMSRYPQVPDWWYLSLFTLMFALGVVSIEIWPTEMPVWAFVVALLIALTYVIPCGMIQAITNQQIGLNVITELIIGYSLPGKPVAMMLFKTFGYISMSQALTFTSDFKLGHYMKIPPRKMFWCQIVAAVVAGTAQLGVQSWMFSNIPDICSATQKDGFTCPNVEVFGTASIIWERLFSSGQLYHSNVTNTLLAVLVFFIIGAVSPVVGWLAMKRYPNGFIRYVNPLIFNGTYKIPPASALNYVPGALVGFIFQYVIRRRNFAWWTKYNYVLSAALDAGLALSVIFIFFVLQYPANGSVSKRLPHLLTSVHTILLDWGELATLVGQHGRLSIELPAQTTNAFTIKVYYETADGMGTPVRQLHGSETFGCVNVDRLRQATGIRAHLVGLHFANRRRIIGRATEAVSNLDFLPSFEGELERLWGLENQHDGASQAESAHLFTGGQRLTVEDRRRR</sequence>
<evidence type="ECO:0000256" key="6">
    <source>
        <dbReference type="ARBA" id="ARBA00022927"/>
    </source>
</evidence>
<feature type="transmembrane region" description="Helical" evidence="10">
    <location>
        <begin position="632"/>
        <end position="655"/>
    </location>
</feature>
<evidence type="ECO:0000256" key="1">
    <source>
        <dbReference type="ARBA" id="ARBA00004141"/>
    </source>
</evidence>
<dbReference type="GO" id="GO:0035673">
    <property type="term" value="F:oligopeptide transmembrane transporter activity"/>
    <property type="evidence" value="ECO:0007669"/>
    <property type="project" value="InterPro"/>
</dbReference>
<gene>
    <name evidence="13" type="ORF">F5147DRAFT_755489</name>
</gene>
<feature type="transmembrane region" description="Helical" evidence="10">
    <location>
        <begin position="676"/>
        <end position="697"/>
    </location>
</feature>
<dbReference type="Pfam" id="PF03169">
    <property type="entry name" value="OPT"/>
    <property type="match status" value="1"/>
</dbReference>
<comment type="similarity">
    <text evidence="2">Belongs to the oligopeptide OPT transporter family.</text>
</comment>
<evidence type="ECO:0000256" key="10">
    <source>
        <dbReference type="SAM" id="Phobius"/>
    </source>
</evidence>
<name>A0A9P7EVD2_9AGAM</name>
<keyword evidence="3" id="KW-0813">Transport</keyword>
<evidence type="ECO:0000256" key="9">
    <source>
        <dbReference type="SAM" id="MobiDB-lite"/>
    </source>
</evidence>
<feature type="transmembrane region" description="Helical" evidence="10">
    <location>
        <begin position="843"/>
        <end position="867"/>
    </location>
</feature>
<feature type="transmembrane region" description="Helical" evidence="10">
    <location>
        <begin position="1154"/>
        <end position="1175"/>
    </location>
</feature>
<proteinExistence type="inferred from homology"/>
<dbReference type="OrthoDB" id="9986677at2759"/>
<reference evidence="13" key="1">
    <citation type="journal article" date="2020" name="New Phytol.">
        <title>Comparative genomics reveals dynamic genome evolution in host specialist ectomycorrhizal fungi.</title>
        <authorList>
            <person name="Lofgren L.A."/>
            <person name="Nguyen N.H."/>
            <person name="Vilgalys R."/>
            <person name="Ruytinx J."/>
            <person name="Liao H.L."/>
            <person name="Branco S."/>
            <person name="Kuo A."/>
            <person name="LaButti K."/>
            <person name="Lipzen A."/>
            <person name="Andreopoulos W."/>
            <person name="Pangilinan J."/>
            <person name="Riley R."/>
            <person name="Hundley H."/>
            <person name="Na H."/>
            <person name="Barry K."/>
            <person name="Grigoriev I.V."/>
            <person name="Stajich J.E."/>
            <person name="Kennedy P.G."/>
        </authorList>
    </citation>
    <scope>NUCLEOTIDE SEQUENCE</scope>
    <source>
        <strain evidence="13">FC423</strain>
    </source>
</reference>
<dbReference type="GO" id="GO:0016020">
    <property type="term" value="C:membrane"/>
    <property type="evidence" value="ECO:0007669"/>
    <property type="project" value="UniProtKB-SubCell"/>
</dbReference>
<feature type="transmembrane region" description="Helical" evidence="10">
    <location>
        <begin position="974"/>
        <end position="994"/>
    </location>
</feature>
<feature type="transmembrane region" description="Helical" evidence="10">
    <location>
        <begin position="709"/>
        <end position="729"/>
    </location>
</feature>
<feature type="transmembrane region" description="Helical" evidence="10">
    <location>
        <begin position="773"/>
        <end position="798"/>
    </location>
</feature>
<protein>
    <submittedName>
        <fullName evidence="13">OPT oligopeptide transporter protein-domain-containing protein</fullName>
    </submittedName>
</protein>
<organism evidence="13 14">
    <name type="scientific">Suillus discolor</name>
    <dbReference type="NCBI Taxonomy" id="1912936"/>
    <lineage>
        <taxon>Eukaryota</taxon>
        <taxon>Fungi</taxon>
        <taxon>Dikarya</taxon>
        <taxon>Basidiomycota</taxon>
        <taxon>Agaricomycotina</taxon>
        <taxon>Agaricomycetes</taxon>
        <taxon>Agaricomycetidae</taxon>
        <taxon>Boletales</taxon>
        <taxon>Suillineae</taxon>
        <taxon>Suillaceae</taxon>
        <taxon>Suillus</taxon>
    </lineage>
</organism>
<accession>A0A9P7EVD2</accession>
<keyword evidence="6" id="KW-0653">Protein transport</keyword>
<evidence type="ECO:0000259" key="11">
    <source>
        <dbReference type="Pfam" id="PF14630"/>
    </source>
</evidence>
<feature type="region of interest" description="Disordered" evidence="9">
    <location>
        <begin position="561"/>
        <end position="586"/>
    </location>
</feature>
<dbReference type="InterPro" id="IPR048866">
    <property type="entry name" value="ORC5_lid"/>
</dbReference>
<keyword evidence="7 10" id="KW-1133">Transmembrane helix</keyword>
<feature type="region of interest" description="Disordered" evidence="9">
    <location>
        <begin position="397"/>
        <end position="420"/>
    </location>
</feature>
<evidence type="ECO:0000259" key="12">
    <source>
        <dbReference type="Pfam" id="PF21639"/>
    </source>
</evidence>
<feature type="transmembrane region" description="Helical" evidence="10">
    <location>
        <begin position="810"/>
        <end position="831"/>
    </location>
</feature>